<comment type="subcellular location">
    <subcellularLocation>
        <location evidence="1">Membrane</location>
        <topology evidence="1">Multi-pass membrane protein</topology>
    </subcellularLocation>
</comment>
<evidence type="ECO:0000256" key="7">
    <source>
        <dbReference type="SAM" id="Phobius"/>
    </source>
</evidence>
<evidence type="ECO:0000256" key="5">
    <source>
        <dbReference type="ARBA" id="ARBA00023136"/>
    </source>
</evidence>
<evidence type="ECO:0000256" key="6">
    <source>
        <dbReference type="SAM" id="MobiDB-lite"/>
    </source>
</evidence>
<feature type="transmembrane region" description="Helical" evidence="7">
    <location>
        <begin position="813"/>
        <end position="834"/>
    </location>
</feature>
<feature type="region of interest" description="Disordered" evidence="6">
    <location>
        <begin position="73"/>
        <end position="95"/>
    </location>
</feature>
<feature type="transmembrane region" description="Helical" evidence="7">
    <location>
        <begin position="616"/>
        <end position="638"/>
    </location>
</feature>
<dbReference type="Pfam" id="PF05978">
    <property type="entry name" value="UNC-93"/>
    <property type="match status" value="1"/>
</dbReference>
<proteinExistence type="inferred from homology"/>
<dbReference type="SUPFAM" id="SSF103473">
    <property type="entry name" value="MFS general substrate transporter"/>
    <property type="match status" value="2"/>
</dbReference>
<dbReference type="InterPro" id="IPR051951">
    <property type="entry name" value="UNC-93_regulatory"/>
</dbReference>
<sequence length="973" mass="105632">MVQMVVSQHPPDPPPQLTGVEGTLGPHGFTAVTSDPTTAVTSEPPAVNPPLPSTCVSMPPDFLLATAISTPTLNNDHSDMSQLSSHSHLRPEQTSCTLVSETNPFLPQPPPCDALNSHSSPLSHDATQFLPDVMTGANATLYSDSFQPITDNSQTRFCDLPPADPCLMKDMSWNLDNAQQYCLGDADKLVHPNPGADSQCSGVEYADRTQRVRRDSSESTETVSSTGETFSSAYTDTVSSVNSTDFLIRPDESDEETGAVKPVEAVQEIYYNNGYASYSSSEMLCTDKESEDEESAGEQGGGKSEQPLLGEGEESSGSQTEVSPDDDIAGEETDKEKTALDDFVPHSLIPITEHEELQSFLGEEVEPTMYTKITNNITVVDESFLFESQTSLGESETPKHSRRAGTMQNLHERLSFLDLTEISKVGRACQKALIYLKDDLTFGSLASLNNMANKGFDKDPGQGVSLIDGGKVLDVVPSSRHTRNLVAMSLVITLLFTAIGSVRNLQSSINHEGGVGVISMAVTFAGYMIGSVFSVSVVQNFQPRTSIIINLIPNLLYVAANIYPTLWIMAPISFIQGWSTAILWNAMSTYVTFLARGRAQKKNESFEIVSGRFFGIFCLIYQSYLIVGNLIASLVLMFGKTPDPLAQNATAANSSLVIAQAFNHSQNLSYGAEAPTSLSADVNSRLPPLPSNLTLKDVTHLHLCGAEYCQHFDLEGSAFSVSVETKYVLFGIYMGCIVLAILIAMFILEPLNVRLFSPNTSRLQKTKSQLLSLVKFSVNRKFLLLLPISMYSVMQFGFVSAEVTKAFVTCPLGIHMVGYTMICLGVCGSVSSYLSGLLTKYTGRTSLILTAATLNFGALTFMSVWHPTLDSLAPYFALMGVWGVSDGIWISQVNSLMGVVFPDKYEEAFAGLRVAQGLGLAFSFGYSNTLCMQHKIYIIGCICLLSVVGYLVMEGILRRSSRQKPVLLKQTSV</sequence>
<dbReference type="GeneID" id="101856043"/>
<dbReference type="RefSeq" id="XP_005105589.2">
    <property type="nucleotide sequence ID" value="XM_005105532.2"/>
</dbReference>
<evidence type="ECO:0000256" key="4">
    <source>
        <dbReference type="ARBA" id="ARBA00022989"/>
    </source>
</evidence>
<accession>A0ABM0K032</accession>
<evidence type="ECO:0000313" key="9">
    <source>
        <dbReference type="RefSeq" id="XP_005105589.2"/>
    </source>
</evidence>
<comment type="similarity">
    <text evidence="2">Belongs to the unc-93 family.</text>
</comment>
<feature type="compositionally biased region" description="Low complexity" evidence="6">
    <location>
        <begin position="219"/>
        <end position="231"/>
    </location>
</feature>
<feature type="transmembrane region" description="Helical" evidence="7">
    <location>
        <begin position="575"/>
        <end position="595"/>
    </location>
</feature>
<feature type="region of interest" description="Disordered" evidence="6">
    <location>
        <begin position="207"/>
        <end position="231"/>
    </location>
</feature>
<feature type="region of interest" description="Disordered" evidence="6">
    <location>
        <begin position="282"/>
        <end position="329"/>
    </location>
</feature>
<dbReference type="PANTHER" id="PTHR19444:SF13">
    <property type="entry name" value="PROTEIN UNC-93 HOMOLOG A"/>
    <property type="match status" value="1"/>
</dbReference>
<feature type="transmembrane region" description="Helical" evidence="7">
    <location>
        <begin position="936"/>
        <end position="957"/>
    </location>
</feature>
<feature type="compositionally biased region" description="Basic and acidic residues" evidence="6">
    <location>
        <begin position="207"/>
        <end position="217"/>
    </location>
</feature>
<feature type="transmembrane region" description="Helical" evidence="7">
    <location>
        <begin position="727"/>
        <end position="748"/>
    </location>
</feature>
<dbReference type="InterPro" id="IPR036259">
    <property type="entry name" value="MFS_trans_sf"/>
</dbReference>
<keyword evidence="4 7" id="KW-1133">Transmembrane helix</keyword>
<evidence type="ECO:0000313" key="8">
    <source>
        <dbReference type="Proteomes" id="UP000694888"/>
    </source>
</evidence>
<keyword evidence="8" id="KW-1185">Reference proteome</keyword>
<reference evidence="9" key="1">
    <citation type="submission" date="2025-08" db="UniProtKB">
        <authorList>
            <consortium name="RefSeq"/>
        </authorList>
    </citation>
    <scope>IDENTIFICATION</scope>
</reference>
<protein>
    <submittedName>
        <fullName evidence="9">Uncharacterized protein LOC101856043</fullName>
    </submittedName>
</protein>
<keyword evidence="5 7" id="KW-0472">Membrane</keyword>
<feature type="transmembrane region" description="Helical" evidence="7">
    <location>
        <begin position="782"/>
        <end position="801"/>
    </location>
</feature>
<evidence type="ECO:0000256" key="3">
    <source>
        <dbReference type="ARBA" id="ARBA00022692"/>
    </source>
</evidence>
<dbReference type="Proteomes" id="UP000694888">
    <property type="component" value="Unplaced"/>
</dbReference>
<evidence type="ECO:0000256" key="2">
    <source>
        <dbReference type="ARBA" id="ARBA00009172"/>
    </source>
</evidence>
<feature type="transmembrane region" description="Helical" evidence="7">
    <location>
        <begin position="846"/>
        <end position="866"/>
    </location>
</feature>
<feature type="transmembrane region" description="Helical" evidence="7">
    <location>
        <begin position="547"/>
        <end position="569"/>
    </location>
</feature>
<organism evidence="8 9">
    <name type="scientific">Aplysia californica</name>
    <name type="common">California sea hare</name>
    <dbReference type="NCBI Taxonomy" id="6500"/>
    <lineage>
        <taxon>Eukaryota</taxon>
        <taxon>Metazoa</taxon>
        <taxon>Spiralia</taxon>
        <taxon>Lophotrochozoa</taxon>
        <taxon>Mollusca</taxon>
        <taxon>Gastropoda</taxon>
        <taxon>Heterobranchia</taxon>
        <taxon>Euthyneura</taxon>
        <taxon>Tectipleura</taxon>
        <taxon>Aplysiida</taxon>
        <taxon>Aplysioidea</taxon>
        <taxon>Aplysiidae</taxon>
        <taxon>Aplysia</taxon>
    </lineage>
</organism>
<keyword evidence="3 7" id="KW-0812">Transmembrane</keyword>
<gene>
    <name evidence="9" type="primary">LOC101856043</name>
</gene>
<feature type="transmembrane region" description="Helical" evidence="7">
    <location>
        <begin position="514"/>
        <end position="535"/>
    </location>
</feature>
<name>A0ABM0K032_APLCA</name>
<evidence type="ECO:0000256" key="1">
    <source>
        <dbReference type="ARBA" id="ARBA00004141"/>
    </source>
</evidence>
<dbReference type="InterPro" id="IPR010291">
    <property type="entry name" value="Ion_channel_UNC-93"/>
</dbReference>
<feature type="transmembrane region" description="Helical" evidence="7">
    <location>
        <begin position="485"/>
        <end position="502"/>
    </location>
</feature>
<dbReference type="PANTHER" id="PTHR19444">
    <property type="entry name" value="UNC-93 RELATED"/>
    <property type="match status" value="1"/>
</dbReference>